<dbReference type="InterPro" id="IPR032528">
    <property type="entry name" value="Ribosom_S30AE_C"/>
</dbReference>
<evidence type="ECO:0000313" key="2">
    <source>
        <dbReference type="EMBL" id="RAG81923.1"/>
    </source>
</evidence>
<gene>
    <name evidence="2" type="ORF">DN069_30335</name>
</gene>
<dbReference type="PANTHER" id="PTHR33231">
    <property type="entry name" value="30S RIBOSOMAL PROTEIN"/>
    <property type="match status" value="1"/>
</dbReference>
<feature type="domain" description="Sigma 54 modulation/S30EA ribosomal protein C-terminal" evidence="1">
    <location>
        <begin position="141"/>
        <end position="195"/>
    </location>
</feature>
<dbReference type="GO" id="GO:0043024">
    <property type="term" value="F:ribosomal small subunit binding"/>
    <property type="evidence" value="ECO:0007669"/>
    <property type="project" value="TreeGrafter"/>
</dbReference>
<protein>
    <submittedName>
        <fullName evidence="2">HPF/RaiA family ribosome-associated protein</fullName>
    </submittedName>
</protein>
<dbReference type="InterPro" id="IPR038416">
    <property type="entry name" value="Ribosom_S30AE_C_sf"/>
</dbReference>
<sequence length="347" mass="38031">MDREDRPQELPELQLLVTGDLSPVTGDLARTTVQEVLDEARRPVRSARVRLARMPQREGRPAVAQVLVDVDGELVRVQVAAQTMTDAISLLARRLAVQLGRLEWARSHDLTEADDESGTLEWRDGAEAARRPLRADVPSAERSLVRRKDYRLARESVDEAALTMETMDFDFHLFTETGSGQDSVIYRFSPGPFRLAQLEPAEGVTARRVPVNVLTTAAPVLTEDEARARLGATDYPFLFFKDAETGRGSVLYGRYDGHYGLITAVSADRAPEAATPFAAATDAGTSLESSLRDRVSALESQVAALAEILDRLTAGLEAVPGAPEDPEEVRRSARLAKELLLAAGFRR</sequence>
<dbReference type="GO" id="GO:0022627">
    <property type="term" value="C:cytosolic small ribosomal subunit"/>
    <property type="evidence" value="ECO:0007669"/>
    <property type="project" value="TreeGrafter"/>
</dbReference>
<dbReference type="EMBL" id="QKYN01000132">
    <property type="protein sequence ID" value="RAG81923.1"/>
    <property type="molecule type" value="Genomic_DNA"/>
</dbReference>
<dbReference type="GO" id="GO:0045900">
    <property type="term" value="P:negative regulation of translational elongation"/>
    <property type="evidence" value="ECO:0007669"/>
    <property type="project" value="TreeGrafter"/>
</dbReference>
<organism evidence="2 3">
    <name type="scientific">Streptacidiphilus pinicola</name>
    <dbReference type="NCBI Taxonomy" id="2219663"/>
    <lineage>
        <taxon>Bacteria</taxon>
        <taxon>Bacillati</taxon>
        <taxon>Actinomycetota</taxon>
        <taxon>Actinomycetes</taxon>
        <taxon>Kitasatosporales</taxon>
        <taxon>Streptomycetaceae</taxon>
        <taxon>Streptacidiphilus</taxon>
    </lineage>
</organism>
<accession>A0A2X0IE72</accession>
<dbReference type="Gene3D" id="3.30.505.50">
    <property type="entry name" value="Sigma 54 modulation/S30EA ribosomal protein, C-terminal domain"/>
    <property type="match status" value="2"/>
</dbReference>
<dbReference type="Pfam" id="PF16321">
    <property type="entry name" value="Ribosom_S30AE_C"/>
    <property type="match status" value="2"/>
</dbReference>
<dbReference type="OrthoDB" id="3825664at2"/>
<feature type="domain" description="Sigma 54 modulation/S30EA ribosomal protein C-terminal" evidence="1">
    <location>
        <begin position="216"/>
        <end position="261"/>
    </location>
</feature>
<dbReference type="AlphaFoldDB" id="A0A2X0IE72"/>
<reference evidence="2 3" key="1">
    <citation type="submission" date="2018-06" db="EMBL/GenBank/DDBJ databases">
        <title>Streptacidiphilus pinicola sp. nov., isolated from pine grove soil.</title>
        <authorList>
            <person name="Roh S.G."/>
            <person name="Park S."/>
            <person name="Kim M.-K."/>
            <person name="Yun B.-R."/>
            <person name="Park J."/>
            <person name="Kim M.J."/>
            <person name="Kim Y.S."/>
            <person name="Kim S.B."/>
        </authorList>
    </citation>
    <scope>NUCLEOTIDE SEQUENCE [LARGE SCALE GENOMIC DNA]</scope>
    <source>
        <strain evidence="2 3">MMS16-CNU450</strain>
    </source>
</reference>
<evidence type="ECO:0000259" key="1">
    <source>
        <dbReference type="Pfam" id="PF16321"/>
    </source>
</evidence>
<dbReference type="RefSeq" id="WP_111506416.1">
    <property type="nucleotide sequence ID" value="NZ_QKYN01000132.1"/>
</dbReference>
<name>A0A2X0IE72_9ACTN</name>
<dbReference type="InterPro" id="IPR050574">
    <property type="entry name" value="HPF/YfiA_ribosome-assoc"/>
</dbReference>
<comment type="caution">
    <text evidence="2">The sequence shown here is derived from an EMBL/GenBank/DDBJ whole genome shotgun (WGS) entry which is preliminary data.</text>
</comment>
<dbReference type="Proteomes" id="UP000248889">
    <property type="component" value="Unassembled WGS sequence"/>
</dbReference>
<proteinExistence type="predicted"/>
<dbReference type="PANTHER" id="PTHR33231:SF1">
    <property type="entry name" value="30S RIBOSOMAL PROTEIN"/>
    <property type="match status" value="1"/>
</dbReference>
<keyword evidence="3" id="KW-1185">Reference proteome</keyword>
<evidence type="ECO:0000313" key="3">
    <source>
        <dbReference type="Proteomes" id="UP000248889"/>
    </source>
</evidence>